<evidence type="ECO:0000313" key="2">
    <source>
        <dbReference type="EMBL" id="MCR9016064.1"/>
    </source>
</evidence>
<evidence type="ECO:0000313" key="3">
    <source>
        <dbReference type="Proteomes" id="UP001142175"/>
    </source>
</evidence>
<keyword evidence="1" id="KW-1133">Transmembrane helix</keyword>
<reference evidence="2" key="1">
    <citation type="submission" date="2022-08" db="EMBL/GenBank/DDBJ databases">
        <authorList>
            <person name="Zhang D."/>
        </authorList>
    </citation>
    <scope>NUCLEOTIDE SEQUENCE</scope>
    <source>
        <strain evidence="2">XJ19-11</strain>
    </source>
</reference>
<protein>
    <submittedName>
        <fullName evidence="2">Uncharacterized protein</fullName>
    </submittedName>
</protein>
<comment type="caution">
    <text evidence="2">The sequence shown here is derived from an EMBL/GenBank/DDBJ whole genome shotgun (WGS) entry which is preliminary data.</text>
</comment>
<dbReference type="EMBL" id="JANSUY010000012">
    <property type="protein sequence ID" value="MCR9016064.1"/>
    <property type="molecule type" value="Genomic_DNA"/>
</dbReference>
<dbReference type="RefSeq" id="WP_258423921.1">
    <property type="nucleotide sequence ID" value="NZ_JANAEZ010000008.1"/>
</dbReference>
<keyword evidence="1" id="KW-0812">Transmembrane</keyword>
<organism evidence="2 3">
    <name type="scientific">Aquiflexum gelatinilyticum</name>
    <dbReference type="NCBI Taxonomy" id="2961943"/>
    <lineage>
        <taxon>Bacteria</taxon>
        <taxon>Pseudomonadati</taxon>
        <taxon>Bacteroidota</taxon>
        <taxon>Cytophagia</taxon>
        <taxon>Cytophagales</taxon>
        <taxon>Cyclobacteriaceae</taxon>
        <taxon>Aquiflexum</taxon>
    </lineage>
</organism>
<name>A0A9X2PAI2_9BACT</name>
<sequence>MVVNETQSFRGSFIMFGMIMLEVPTLVLLIVLWQKGKLGEDGLPAILFVGAIILITFLFLMSIKLELRMDDKSIAFRNPPLKNKWQKIPFSEINSIQVKKMDGLLEYGGIGVRYSKNVKAYIFFSDHVVEVQLQTKKLVFSTRKHNEVKEMIEVWNENGFENKT</sequence>
<keyword evidence="3" id="KW-1185">Reference proteome</keyword>
<accession>A0A9X2PAI2</accession>
<proteinExistence type="predicted"/>
<keyword evidence="1" id="KW-0472">Membrane</keyword>
<feature type="transmembrane region" description="Helical" evidence="1">
    <location>
        <begin position="12"/>
        <end position="33"/>
    </location>
</feature>
<evidence type="ECO:0000256" key="1">
    <source>
        <dbReference type="SAM" id="Phobius"/>
    </source>
</evidence>
<dbReference type="Proteomes" id="UP001142175">
    <property type="component" value="Unassembled WGS sequence"/>
</dbReference>
<gene>
    <name evidence="2" type="ORF">NU887_13545</name>
</gene>
<dbReference type="AlphaFoldDB" id="A0A9X2PAI2"/>
<feature type="transmembrane region" description="Helical" evidence="1">
    <location>
        <begin position="45"/>
        <end position="63"/>
    </location>
</feature>